<dbReference type="Gene3D" id="1.10.10.820">
    <property type="match status" value="1"/>
</dbReference>
<sequence>MKLLLVPNPNHYYWVHEGVITADNMDDGEELLLTNVAFDVLGSSPEEKICVYKLTRGIMHLGTMKLKQKPREEQAEVDNTESISHIVPSVSVSKYEPKRYQSLNPSIIPPGSVNNKKASELLLGSTDLGEKEYITSIFLCAGIPATLEDMRDEPLAKIMTMLQSHAHGFLMRTEYKRCWKEGEAFDERGPKGEENVTEGTGAARHHVKDSGALRTCRRAEEQTATLSQENDRPIQLQAESYQQGMVKGLVFI</sequence>
<organism evidence="3 4">
    <name type="scientific">Grus japonensis</name>
    <name type="common">Japanese crane</name>
    <name type="synonym">Red-crowned crane</name>
    <dbReference type="NCBI Taxonomy" id="30415"/>
    <lineage>
        <taxon>Eukaryota</taxon>
        <taxon>Metazoa</taxon>
        <taxon>Chordata</taxon>
        <taxon>Craniata</taxon>
        <taxon>Vertebrata</taxon>
        <taxon>Euteleostomi</taxon>
        <taxon>Archelosauria</taxon>
        <taxon>Archosauria</taxon>
        <taxon>Dinosauria</taxon>
        <taxon>Saurischia</taxon>
        <taxon>Theropoda</taxon>
        <taxon>Coelurosauria</taxon>
        <taxon>Aves</taxon>
        <taxon>Neognathae</taxon>
        <taxon>Neoaves</taxon>
        <taxon>Gruiformes</taxon>
        <taxon>Gruidae</taxon>
        <taxon>Grus</taxon>
    </lineage>
</organism>
<keyword evidence="4" id="KW-1185">Reference proteome</keyword>
<feature type="region of interest" description="Disordered" evidence="1">
    <location>
        <begin position="189"/>
        <end position="208"/>
    </location>
</feature>
<dbReference type="EMBL" id="BAAFJT010000015">
    <property type="protein sequence ID" value="GAB0196534.1"/>
    <property type="molecule type" value="Genomic_DNA"/>
</dbReference>
<evidence type="ECO:0000256" key="1">
    <source>
        <dbReference type="SAM" id="MobiDB-lite"/>
    </source>
</evidence>
<proteinExistence type="predicted"/>
<evidence type="ECO:0000313" key="3">
    <source>
        <dbReference type="EMBL" id="GAB0196534.1"/>
    </source>
</evidence>
<gene>
    <name evidence="3" type="ORF">GRJ2_002118700</name>
</gene>
<protein>
    <submittedName>
        <fullName evidence="3">Myosin-15</fullName>
    </submittedName>
</protein>
<dbReference type="Proteomes" id="UP001623348">
    <property type="component" value="Unassembled WGS sequence"/>
</dbReference>
<name>A0ABC9XG07_GRUJA</name>
<comment type="caution">
    <text evidence="3">The sequence shown here is derived from an EMBL/GenBank/DDBJ whole genome shotgun (WGS) entry which is preliminary data.</text>
</comment>
<reference evidence="3 4" key="1">
    <citation type="submission" date="2024-06" db="EMBL/GenBank/DDBJ databases">
        <title>The draft genome of Grus japonensis, version 3.</title>
        <authorList>
            <person name="Nabeshima K."/>
            <person name="Suzuki S."/>
            <person name="Onuma M."/>
        </authorList>
    </citation>
    <scope>NUCLEOTIDE SEQUENCE [LARGE SCALE GENOMIC DNA]</scope>
    <source>
        <strain evidence="3 4">451A</strain>
    </source>
</reference>
<feature type="domain" description="Myosin motor" evidence="2">
    <location>
        <begin position="4"/>
        <end position="95"/>
    </location>
</feature>
<dbReference type="InterPro" id="IPR001609">
    <property type="entry name" value="Myosin_head_motor_dom-like"/>
</dbReference>
<dbReference type="SUPFAM" id="SSF52540">
    <property type="entry name" value="P-loop containing nucleoside triphosphate hydrolases"/>
    <property type="match status" value="1"/>
</dbReference>
<dbReference type="Gene3D" id="1.20.5.4820">
    <property type="match status" value="1"/>
</dbReference>
<evidence type="ECO:0000313" key="4">
    <source>
        <dbReference type="Proteomes" id="UP001623348"/>
    </source>
</evidence>
<dbReference type="AlphaFoldDB" id="A0ABC9XG07"/>
<accession>A0ABC9XG07</accession>
<dbReference type="Pfam" id="PF00063">
    <property type="entry name" value="Myosin_head"/>
    <property type="match status" value="1"/>
</dbReference>
<dbReference type="InterPro" id="IPR027417">
    <property type="entry name" value="P-loop_NTPase"/>
</dbReference>
<evidence type="ECO:0000259" key="2">
    <source>
        <dbReference type="Pfam" id="PF00063"/>
    </source>
</evidence>